<protein>
    <submittedName>
        <fullName evidence="1">Uncharacterized protein</fullName>
    </submittedName>
</protein>
<evidence type="ECO:0000313" key="3">
    <source>
        <dbReference type="Proteomes" id="UP000663829"/>
    </source>
</evidence>
<dbReference type="AlphaFoldDB" id="A0A816GTD0"/>
<accession>A0A816GTD0</accession>
<organism evidence="1 3">
    <name type="scientific">Didymodactylos carnosus</name>
    <dbReference type="NCBI Taxonomy" id="1234261"/>
    <lineage>
        <taxon>Eukaryota</taxon>
        <taxon>Metazoa</taxon>
        <taxon>Spiralia</taxon>
        <taxon>Gnathifera</taxon>
        <taxon>Rotifera</taxon>
        <taxon>Eurotatoria</taxon>
        <taxon>Bdelloidea</taxon>
        <taxon>Philodinida</taxon>
        <taxon>Philodinidae</taxon>
        <taxon>Didymodactylos</taxon>
    </lineage>
</organism>
<gene>
    <name evidence="1" type="ORF">GPM918_LOCUS46526</name>
    <name evidence="2" type="ORF">SRO942_LOCUS50866</name>
</gene>
<dbReference type="EMBL" id="CAJOBC010150024">
    <property type="protein sequence ID" value="CAF4670845.1"/>
    <property type="molecule type" value="Genomic_DNA"/>
</dbReference>
<evidence type="ECO:0000313" key="1">
    <source>
        <dbReference type="EMBL" id="CAF1678084.1"/>
    </source>
</evidence>
<keyword evidence="3" id="KW-1185">Reference proteome</keyword>
<name>A0A816GTD0_9BILA</name>
<sequence>FEEKKYDINQYALIDSGQLLVDFTSALTKQTSCEYQIIDRLSLLNIYFHYQSKLYSYTAKDDTDILTIVERLIADNSTLTTTAFCLIDTLRQIIDCRSIGEIYRIKNDTVDIEIMDVTAESL</sequence>
<evidence type="ECO:0000313" key="2">
    <source>
        <dbReference type="EMBL" id="CAF4670845.1"/>
    </source>
</evidence>
<dbReference type="Proteomes" id="UP000663829">
    <property type="component" value="Unassembled WGS sequence"/>
</dbReference>
<proteinExistence type="predicted"/>
<dbReference type="EMBL" id="CAJNOQ010064812">
    <property type="protein sequence ID" value="CAF1678084.1"/>
    <property type="molecule type" value="Genomic_DNA"/>
</dbReference>
<comment type="caution">
    <text evidence="1">The sequence shown here is derived from an EMBL/GenBank/DDBJ whole genome shotgun (WGS) entry which is preliminary data.</text>
</comment>
<dbReference type="Proteomes" id="UP000681722">
    <property type="component" value="Unassembled WGS sequence"/>
</dbReference>
<feature type="non-terminal residue" evidence="1">
    <location>
        <position position="122"/>
    </location>
</feature>
<reference evidence="1" key="1">
    <citation type="submission" date="2021-02" db="EMBL/GenBank/DDBJ databases">
        <authorList>
            <person name="Nowell W R."/>
        </authorList>
    </citation>
    <scope>NUCLEOTIDE SEQUENCE</scope>
</reference>
<feature type="non-terminal residue" evidence="1">
    <location>
        <position position="1"/>
    </location>
</feature>